<dbReference type="Proteomes" id="UP000000305">
    <property type="component" value="Unassembled WGS sequence"/>
</dbReference>
<dbReference type="PhylomeDB" id="E9H604"/>
<dbReference type="InParanoid" id="E9H604"/>
<evidence type="ECO:0000313" key="2">
    <source>
        <dbReference type="Proteomes" id="UP000000305"/>
    </source>
</evidence>
<dbReference type="EMBL" id="GL732595">
    <property type="protein sequence ID" value="EFX72842.1"/>
    <property type="molecule type" value="Genomic_DNA"/>
</dbReference>
<sequence length="155" mass="17454">MGCVTGKSGTVSPLVKKANGYQIPVNGVPSIQYHTESHGVWCQNVGYLGSFCNLDIYQLICAQCEEIGPPIKDRIRNWTMPPLLPIRSLEKTDGMDYEIHVIKEAAARGSILSLDSDMTYHNRADEIPNVVQSLLDYKIKKEKLKMETNLFQLRN</sequence>
<reference evidence="1 2" key="1">
    <citation type="journal article" date="2011" name="Science">
        <title>The ecoresponsive genome of Daphnia pulex.</title>
        <authorList>
            <person name="Colbourne J.K."/>
            <person name="Pfrender M.E."/>
            <person name="Gilbert D."/>
            <person name="Thomas W.K."/>
            <person name="Tucker A."/>
            <person name="Oakley T.H."/>
            <person name="Tokishita S."/>
            <person name="Aerts A."/>
            <person name="Arnold G.J."/>
            <person name="Basu M.K."/>
            <person name="Bauer D.J."/>
            <person name="Caceres C.E."/>
            <person name="Carmel L."/>
            <person name="Casola C."/>
            <person name="Choi J.H."/>
            <person name="Detter J.C."/>
            <person name="Dong Q."/>
            <person name="Dusheyko S."/>
            <person name="Eads B.D."/>
            <person name="Frohlich T."/>
            <person name="Geiler-Samerotte K.A."/>
            <person name="Gerlach D."/>
            <person name="Hatcher P."/>
            <person name="Jogdeo S."/>
            <person name="Krijgsveld J."/>
            <person name="Kriventseva E.V."/>
            <person name="Kultz D."/>
            <person name="Laforsch C."/>
            <person name="Lindquist E."/>
            <person name="Lopez J."/>
            <person name="Manak J.R."/>
            <person name="Muller J."/>
            <person name="Pangilinan J."/>
            <person name="Patwardhan R.P."/>
            <person name="Pitluck S."/>
            <person name="Pritham E.J."/>
            <person name="Rechtsteiner A."/>
            <person name="Rho M."/>
            <person name="Rogozin I.B."/>
            <person name="Sakarya O."/>
            <person name="Salamov A."/>
            <person name="Schaack S."/>
            <person name="Shapiro H."/>
            <person name="Shiga Y."/>
            <person name="Skalitzky C."/>
            <person name="Smith Z."/>
            <person name="Souvorov A."/>
            <person name="Sung W."/>
            <person name="Tang Z."/>
            <person name="Tsuchiya D."/>
            <person name="Tu H."/>
            <person name="Vos H."/>
            <person name="Wang M."/>
            <person name="Wolf Y.I."/>
            <person name="Yamagata H."/>
            <person name="Yamada T."/>
            <person name="Ye Y."/>
            <person name="Shaw J.R."/>
            <person name="Andrews J."/>
            <person name="Crease T.J."/>
            <person name="Tang H."/>
            <person name="Lucas S.M."/>
            <person name="Robertson H.M."/>
            <person name="Bork P."/>
            <person name="Koonin E.V."/>
            <person name="Zdobnov E.M."/>
            <person name="Grigoriev I.V."/>
            <person name="Lynch M."/>
            <person name="Boore J.L."/>
        </authorList>
    </citation>
    <scope>NUCLEOTIDE SEQUENCE [LARGE SCALE GENOMIC DNA]</scope>
</reference>
<dbReference type="AlphaFoldDB" id="E9H604"/>
<name>E9H604_DAPPU</name>
<keyword evidence="2" id="KW-1185">Reference proteome</keyword>
<dbReference type="HOGENOM" id="CLU_1697329_0_0_1"/>
<accession>E9H604</accession>
<protein>
    <submittedName>
        <fullName evidence="1">Uncharacterized protein</fullName>
    </submittedName>
</protein>
<gene>
    <name evidence="1" type="ORF">DAPPUDRAFT_325865</name>
</gene>
<evidence type="ECO:0000313" key="1">
    <source>
        <dbReference type="EMBL" id="EFX72842.1"/>
    </source>
</evidence>
<proteinExistence type="predicted"/>
<organism evidence="1 2">
    <name type="scientific">Daphnia pulex</name>
    <name type="common">Water flea</name>
    <dbReference type="NCBI Taxonomy" id="6669"/>
    <lineage>
        <taxon>Eukaryota</taxon>
        <taxon>Metazoa</taxon>
        <taxon>Ecdysozoa</taxon>
        <taxon>Arthropoda</taxon>
        <taxon>Crustacea</taxon>
        <taxon>Branchiopoda</taxon>
        <taxon>Diplostraca</taxon>
        <taxon>Cladocera</taxon>
        <taxon>Anomopoda</taxon>
        <taxon>Daphniidae</taxon>
        <taxon>Daphnia</taxon>
    </lineage>
</organism>
<dbReference type="KEGG" id="dpx:DAPPUDRAFT_325865"/>